<feature type="domain" description="AAA+ ATPase" evidence="2">
    <location>
        <begin position="231"/>
        <end position="359"/>
    </location>
</feature>
<dbReference type="GO" id="GO:0042254">
    <property type="term" value="P:ribosome biogenesis"/>
    <property type="evidence" value="ECO:0007669"/>
    <property type="project" value="TreeGrafter"/>
</dbReference>
<gene>
    <name evidence="3" type="ORF">PAC_04716</name>
</gene>
<dbReference type="SMART" id="SM00382">
    <property type="entry name" value="AAA"/>
    <property type="match status" value="1"/>
</dbReference>
<dbReference type="Gene3D" id="3.40.50.300">
    <property type="entry name" value="P-loop containing nucleotide triphosphate hydrolases"/>
    <property type="match status" value="1"/>
</dbReference>
<dbReference type="CDD" id="cd19481">
    <property type="entry name" value="RecA-like_protease"/>
    <property type="match status" value="1"/>
</dbReference>
<evidence type="ECO:0000256" key="1">
    <source>
        <dbReference type="SAM" id="MobiDB-lite"/>
    </source>
</evidence>
<evidence type="ECO:0000313" key="3">
    <source>
        <dbReference type="EMBL" id="CZR54832.1"/>
    </source>
</evidence>
<dbReference type="STRING" id="576137.A0A1L7WPY6"/>
<dbReference type="InterPro" id="IPR027417">
    <property type="entry name" value="P-loop_NTPase"/>
</dbReference>
<name>A0A1L7WPY6_9HELO</name>
<feature type="region of interest" description="Disordered" evidence="1">
    <location>
        <begin position="424"/>
        <end position="451"/>
    </location>
</feature>
<dbReference type="InterPro" id="IPR050168">
    <property type="entry name" value="AAA_ATPase_domain"/>
</dbReference>
<dbReference type="PANTHER" id="PTHR23077:SF132">
    <property type="entry name" value="ATP-DEPENDENT ZN PROTEASE"/>
    <property type="match status" value="1"/>
</dbReference>
<dbReference type="AlphaFoldDB" id="A0A1L7WPY6"/>
<sequence length="547" mass="61180">MGEQDTFTTSSGAAFESVFDGYKEHFHGTRISTELAMLELLRKNHPEYHVTCCATHKCDLLGFANAGHATATLEKGENGEWYDAIRSYKSPGPRMFFAGKPGLLRDNVRFGRFKYVWNSKDFLLYEVEYSEPFKQPVKLFYLLSSRVSGDANAAATDELLLAVGGWSTDLHKEIYVFDDGRWSKDRELWDSVQGASWDEVILNPVMKSNLIDDVQGFFDNRELYKSLAVPWKRGIIMHGVPGNGKTISIKALINALGARSDPVPSLYVKSFDACQGQKFSIRQIFSHARIMAPCLLIFEDLDSLVTDKTRSYFLNEVDGLESNDGILMIGSTNHLDSLDPAISKRPSRFDRKYHFKIPDEDERIAYCHFWRKKLVGSTLVDFDEGLCRVIAKLSEGFSFAYLKELFVIALLTIARGGHVDVDANEDAKSSTDTEPVMVEHEQEPVTETKDTTTAKAVAASTLSAQPPACAVKEEAPKKKRTLPVVEVPEHLKDNQLLKVVTAQLQMLFDEMDSTKEEDWPSDKPKGAGGMKGAVLAAYRAHLASMDD</sequence>
<dbReference type="SUPFAM" id="SSF52540">
    <property type="entry name" value="P-loop containing nucleoside triphosphate hydrolases"/>
    <property type="match status" value="1"/>
</dbReference>
<dbReference type="Pfam" id="PF00004">
    <property type="entry name" value="AAA"/>
    <property type="match status" value="1"/>
</dbReference>
<organism evidence="3 4">
    <name type="scientific">Phialocephala subalpina</name>
    <dbReference type="NCBI Taxonomy" id="576137"/>
    <lineage>
        <taxon>Eukaryota</taxon>
        <taxon>Fungi</taxon>
        <taxon>Dikarya</taxon>
        <taxon>Ascomycota</taxon>
        <taxon>Pezizomycotina</taxon>
        <taxon>Leotiomycetes</taxon>
        <taxon>Helotiales</taxon>
        <taxon>Mollisiaceae</taxon>
        <taxon>Phialocephala</taxon>
        <taxon>Phialocephala fortinii species complex</taxon>
    </lineage>
</organism>
<dbReference type="OrthoDB" id="2115716at2759"/>
<dbReference type="GO" id="GO:0005634">
    <property type="term" value="C:nucleus"/>
    <property type="evidence" value="ECO:0007669"/>
    <property type="project" value="TreeGrafter"/>
</dbReference>
<keyword evidence="4" id="KW-1185">Reference proteome</keyword>
<evidence type="ECO:0000313" key="4">
    <source>
        <dbReference type="Proteomes" id="UP000184330"/>
    </source>
</evidence>
<dbReference type="PANTHER" id="PTHR23077">
    <property type="entry name" value="AAA-FAMILY ATPASE"/>
    <property type="match status" value="1"/>
</dbReference>
<dbReference type="GO" id="GO:1990275">
    <property type="term" value="F:preribosome binding"/>
    <property type="evidence" value="ECO:0007669"/>
    <property type="project" value="TreeGrafter"/>
</dbReference>
<protein>
    <submittedName>
        <fullName evidence="3">Related to RIX7 AAA-type ATPase required for biogenesis and nuclear export of 60S ribosomal subunits</fullName>
    </submittedName>
</protein>
<evidence type="ECO:0000259" key="2">
    <source>
        <dbReference type="SMART" id="SM00382"/>
    </source>
</evidence>
<dbReference type="GO" id="GO:0003723">
    <property type="term" value="F:RNA binding"/>
    <property type="evidence" value="ECO:0007669"/>
    <property type="project" value="TreeGrafter"/>
</dbReference>
<accession>A0A1L7WPY6</accession>
<dbReference type="Proteomes" id="UP000184330">
    <property type="component" value="Unassembled WGS sequence"/>
</dbReference>
<dbReference type="EMBL" id="FJOG01000005">
    <property type="protein sequence ID" value="CZR54832.1"/>
    <property type="molecule type" value="Genomic_DNA"/>
</dbReference>
<dbReference type="GO" id="GO:0016887">
    <property type="term" value="F:ATP hydrolysis activity"/>
    <property type="evidence" value="ECO:0007669"/>
    <property type="project" value="InterPro"/>
</dbReference>
<dbReference type="GO" id="GO:0005524">
    <property type="term" value="F:ATP binding"/>
    <property type="evidence" value="ECO:0007669"/>
    <property type="project" value="InterPro"/>
</dbReference>
<proteinExistence type="predicted"/>
<dbReference type="InterPro" id="IPR003593">
    <property type="entry name" value="AAA+_ATPase"/>
</dbReference>
<reference evidence="3 4" key="1">
    <citation type="submission" date="2016-03" db="EMBL/GenBank/DDBJ databases">
        <authorList>
            <person name="Ploux O."/>
        </authorList>
    </citation>
    <scope>NUCLEOTIDE SEQUENCE [LARGE SCALE GENOMIC DNA]</scope>
    <source>
        <strain evidence="3 4">UAMH 11012</strain>
    </source>
</reference>
<dbReference type="InterPro" id="IPR003959">
    <property type="entry name" value="ATPase_AAA_core"/>
</dbReference>
<dbReference type="Gene3D" id="1.10.8.60">
    <property type="match status" value="1"/>
</dbReference>